<name>A0A0H5Q0A1_9ZZZZ</name>
<evidence type="ECO:0000313" key="1">
    <source>
        <dbReference type="EMBL" id="CRY94829.1"/>
    </source>
</evidence>
<keyword evidence="1" id="KW-0614">Plasmid</keyword>
<dbReference type="AlphaFoldDB" id="A0A0H5Q0A1"/>
<dbReference type="EMBL" id="LN853030">
    <property type="protein sequence ID" value="CRY94829.1"/>
    <property type="molecule type" value="Genomic_DNA"/>
</dbReference>
<geneLocation type="plasmid" evidence="1">
    <name>pRGRH0373</name>
</geneLocation>
<reference evidence="1" key="2">
    <citation type="submission" date="2015-07" db="EMBL/GenBank/DDBJ databases">
        <title>Plasmids, circular viruses and viroids from rat gut.</title>
        <authorList>
            <person name="Jorgensen T.J."/>
            <person name="Hansen M.A."/>
            <person name="Xu Z."/>
            <person name="Tabak M.A."/>
            <person name="Sorensen S.J."/>
            <person name="Hansen L.H."/>
        </authorList>
    </citation>
    <scope>NUCLEOTIDE SEQUENCE</scope>
    <source>
        <plasmid evidence="1">pRGRH0373</plasmid>
    </source>
</reference>
<sequence>MGQGPHCGTAATSDDLPVIHGSPYTLPGFLAPLSREGPAFPATPVAVIPFSVFRNFSERKTVTPPG</sequence>
<accession>A0A0H5Q0A1</accession>
<protein>
    <submittedName>
        <fullName evidence="1">Uncharacterized protein</fullName>
    </submittedName>
</protein>
<proteinExistence type="predicted"/>
<organism evidence="1">
    <name type="scientific">uncultured prokaryote</name>
    <dbReference type="NCBI Taxonomy" id="198431"/>
    <lineage>
        <taxon>unclassified sequences</taxon>
        <taxon>environmental samples</taxon>
    </lineage>
</organism>
<reference evidence="1" key="1">
    <citation type="submission" date="2015-06" db="EMBL/GenBank/DDBJ databases">
        <authorList>
            <person name="Joergensen T."/>
        </authorList>
    </citation>
    <scope>NUCLEOTIDE SEQUENCE</scope>
    <source>
        <plasmid evidence="1">pRGRH0373</plasmid>
    </source>
</reference>